<dbReference type="InterPro" id="IPR008254">
    <property type="entry name" value="Flavodoxin/NO_synth"/>
</dbReference>
<evidence type="ECO:0000313" key="2">
    <source>
        <dbReference type="EMBL" id="MFC5379912.1"/>
    </source>
</evidence>
<comment type="caution">
    <text evidence="2">The sequence shown here is derived from an EMBL/GenBank/DDBJ whole genome shotgun (WGS) entry which is preliminary data.</text>
</comment>
<sequence length="174" mass="18365">MRALVVYESMFGCTEQVALAVKDGLRDAGATVEAVEVSRAPSPGALREGAVDLLVVGAPTHALGLSRPETRADAAGRGRPLVSRGQGVREWLAAAEGCDVAAAAFDTHVRRPRVPGHAGRAADRRLRRLGCRRAARPESFDVEDVQGPLCDGEVERAHAWGVGLAASVDSLRPR</sequence>
<name>A0ABW0GKP4_9MICO</name>
<dbReference type="RefSeq" id="WP_340269134.1">
    <property type="nucleotide sequence ID" value="NZ_JBBEOG010000003.1"/>
</dbReference>
<evidence type="ECO:0000259" key="1">
    <source>
        <dbReference type="PROSITE" id="PS50902"/>
    </source>
</evidence>
<evidence type="ECO:0000313" key="3">
    <source>
        <dbReference type="Proteomes" id="UP001596122"/>
    </source>
</evidence>
<keyword evidence="3" id="KW-1185">Reference proteome</keyword>
<dbReference type="PROSITE" id="PS50902">
    <property type="entry name" value="FLAVODOXIN_LIKE"/>
    <property type="match status" value="1"/>
</dbReference>
<dbReference type="EMBL" id="JBHSLD010000004">
    <property type="protein sequence ID" value="MFC5379912.1"/>
    <property type="molecule type" value="Genomic_DNA"/>
</dbReference>
<protein>
    <submittedName>
        <fullName evidence="2">Flavodoxin family protein</fullName>
    </submittedName>
</protein>
<organism evidence="2 3">
    <name type="scientific">Aquipuribacter nitratireducens</name>
    <dbReference type="NCBI Taxonomy" id="650104"/>
    <lineage>
        <taxon>Bacteria</taxon>
        <taxon>Bacillati</taxon>
        <taxon>Actinomycetota</taxon>
        <taxon>Actinomycetes</taxon>
        <taxon>Micrococcales</taxon>
        <taxon>Intrasporangiaceae</taxon>
        <taxon>Aquipuribacter</taxon>
    </lineage>
</organism>
<dbReference type="Pfam" id="PF00258">
    <property type="entry name" value="Flavodoxin_1"/>
    <property type="match status" value="1"/>
</dbReference>
<dbReference type="Proteomes" id="UP001596122">
    <property type="component" value="Unassembled WGS sequence"/>
</dbReference>
<accession>A0ABW0GKP4</accession>
<dbReference type="Gene3D" id="3.40.50.360">
    <property type="match status" value="1"/>
</dbReference>
<feature type="domain" description="Flavodoxin-like" evidence="1">
    <location>
        <begin position="3"/>
        <end position="165"/>
    </location>
</feature>
<proteinExistence type="predicted"/>
<dbReference type="SUPFAM" id="SSF52218">
    <property type="entry name" value="Flavoproteins"/>
    <property type="match status" value="1"/>
</dbReference>
<reference evidence="3" key="1">
    <citation type="journal article" date="2019" name="Int. J. Syst. Evol. Microbiol.">
        <title>The Global Catalogue of Microorganisms (GCM) 10K type strain sequencing project: providing services to taxonomists for standard genome sequencing and annotation.</title>
        <authorList>
            <consortium name="The Broad Institute Genomics Platform"/>
            <consortium name="The Broad Institute Genome Sequencing Center for Infectious Disease"/>
            <person name="Wu L."/>
            <person name="Ma J."/>
        </authorList>
    </citation>
    <scope>NUCLEOTIDE SEQUENCE [LARGE SCALE GENOMIC DNA]</scope>
    <source>
        <strain evidence="3">CCUG 43114</strain>
    </source>
</reference>
<gene>
    <name evidence="2" type="ORF">ACFPJ6_03805</name>
</gene>
<dbReference type="InterPro" id="IPR029039">
    <property type="entry name" value="Flavoprotein-like_sf"/>
</dbReference>